<dbReference type="eggNOG" id="ENOG5033CMB">
    <property type="taxonomic scope" value="Bacteria"/>
</dbReference>
<reference evidence="2 3" key="1">
    <citation type="journal article" date="2009" name="Stand. Genomic Sci.">
        <title>Complete genome sequence of Pedobacter heparinus type strain (HIM 762-3).</title>
        <authorList>
            <person name="Han C."/>
            <person name="Spring S."/>
            <person name="Lapidus A."/>
            <person name="Del Rio T.G."/>
            <person name="Tice H."/>
            <person name="Copeland A."/>
            <person name="Cheng J.F."/>
            <person name="Lucas S."/>
            <person name="Chen F."/>
            <person name="Nolan M."/>
            <person name="Bruce D."/>
            <person name="Goodwin L."/>
            <person name="Pitluck S."/>
            <person name="Ivanova N."/>
            <person name="Mavromatis K."/>
            <person name="Mikhailova N."/>
            <person name="Pati A."/>
            <person name="Chen A."/>
            <person name="Palaniappan K."/>
            <person name="Land M."/>
            <person name="Hauser L."/>
            <person name="Chang Y.J."/>
            <person name="Jeffries C.C."/>
            <person name="Saunders E."/>
            <person name="Chertkov O."/>
            <person name="Brettin T."/>
            <person name="Goker M."/>
            <person name="Rohde M."/>
            <person name="Bristow J."/>
            <person name="Eisen J.A."/>
            <person name="Markowitz V."/>
            <person name="Hugenholtz P."/>
            <person name="Kyrpides N.C."/>
            <person name="Klenk H.P."/>
            <person name="Detter J.C."/>
        </authorList>
    </citation>
    <scope>NUCLEOTIDE SEQUENCE [LARGE SCALE GENOMIC DNA]</scope>
    <source>
        <strain evidence="3">ATCC 13125 / DSM 2366 / CIP 104194 / JCM 7457 / NBRC 12017 / NCIMB 9290 / NRRL B-14731 / HIM 762-3</strain>
    </source>
</reference>
<keyword evidence="3" id="KW-1185">Reference proteome</keyword>
<evidence type="ECO:0000313" key="2">
    <source>
        <dbReference type="EMBL" id="ACU02887.1"/>
    </source>
</evidence>
<keyword evidence="1" id="KW-0732">Signal</keyword>
<dbReference type="EMBL" id="CP001681">
    <property type="protein sequence ID" value="ACU02887.1"/>
    <property type="molecule type" value="Genomic_DNA"/>
</dbReference>
<proteinExistence type="predicted"/>
<organism evidence="2 3">
    <name type="scientific">Pedobacter heparinus (strain ATCC 13125 / DSM 2366 / CIP 104194 / JCM 7457 / NBRC 12017 / NCIMB 9290 / NRRL B-14731 / HIM 762-3)</name>
    <dbReference type="NCBI Taxonomy" id="485917"/>
    <lineage>
        <taxon>Bacteria</taxon>
        <taxon>Pseudomonadati</taxon>
        <taxon>Bacteroidota</taxon>
        <taxon>Sphingobacteriia</taxon>
        <taxon>Sphingobacteriales</taxon>
        <taxon>Sphingobacteriaceae</taxon>
        <taxon>Pedobacter</taxon>
    </lineage>
</organism>
<feature type="signal peptide" evidence="1">
    <location>
        <begin position="1"/>
        <end position="26"/>
    </location>
</feature>
<evidence type="ECO:0000313" key="3">
    <source>
        <dbReference type="Proteomes" id="UP000000852"/>
    </source>
</evidence>
<gene>
    <name evidence="2" type="ordered locus">Phep_0665</name>
</gene>
<dbReference type="Proteomes" id="UP000000852">
    <property type="component" value="Chromosome"/>
</dbReference>
<name>C6Y1B1_PEDHD</name>
<protein>
    <recommendedName>
        <fullName evidence="4">PBCV-specific basic adaptor domain-containing protein</fullName>
    </recommendedName>
</protein>
<dbReference type="HOGENOM" id="CLU_2181663_0_0_10"/>
<dbReference type="STRING" id="485917.Phep_0665"/>
<dbReference type="KEGG" id="phe:Phep_0665"/>
<dbReference type="AlphaFoldDB" id="C6Y1B1"/>
<sequence>MMMKTKYLSGILTLAICAALTFNVKAQEKKESGVGKALDKTGKAIGKTATKVGNKTAEVAVKGTSKVADQTFKGKMAPDGSDVYIDGKNQKYYINKKGAKVYLKASQIKDRPEPKKK</sequence>
<evidence type="ECO:0008006" key="4">
    <source>
        <dbReference type="Google" id="ProtNLM"/>
    </source>
</evidence>
<dbReference type="RefSeq" id="WP_012780833.1">
    <property type="nucleotide sequence ID" value="NC_013061.1"/>
</dbReference>
<accession>C6Y1B1</accession>
<feature type="chain" id="PRO_5002974570" description="PBCV-specific basic adaptor domain-containing protein" evidence="1">
    <location>
        <begin position="27"/>
        <end position="117"/>
    </location>
</feature>
<evidence type="ECO:0000256" key="1">
    <source>
        <dbReference type="SAM" id="SignalP"/>
    </source>
</evidence>